<evidence type="ECO:0000313" key="2">
    <source>
        <dbReference type="Proteomes" id="UP000238365"/>
    </source>
</evidence>
<organism evidence="1 2">
    <name type="scientific">Mixta gaviniae</name>
    <dbReference type="NCBI Taxonomy" id="665914"/>
    <lineage>
        <taxon>Bacteria</taxon>
        <taxon>Pseudomonadati</taxon>
        <taxon>Pseudomonadota</taxon>
        <taxon>Gammaproteobacteria</taxon>
        <taxon>Enterobacterales</taxon>
        <taxon>Erwiniaceae</taxon>
        <taxon>Mixta</taxon>
    </lineage>
</organism>
<name>A0A1X1EFM9_9GAMM</name>
<gene>
    <name evidence="1" type="ORF">C2E15_18040</name>
</gene>
<dbReference type="Proteomes" id="UP000238365">
    <property type="component" value="Chromosome"/>
</dbReference>
<dbReference type="EMBL" id="CP026377">
    <property type="protein sequence ID" value="AUX94790.1"/>
    <property type="molecule type" value="Genomic_DNA"/>
</dbReference>
<proteinExistence type="predicted"/>
<protein>
    <submittedName>
        <fullName evidence="1">Uncharacterized protein</fullName>
    </submittedName>
</protein>
<keyword evidence="2" id="KW-1185">Reference proteome</keyword>
<reference evidence="1 2" key="1">
    <citation type="submission" date="2018-01" db="EMBL/GenBank/DDBJ databases">
        <title>Complete and assembled Genome of Pantoea gaviniae DSM22758T.</title>
        <authorList>
            <person name="Stevens M.J.A."/>
            <person name="Zurfluh K."/>
            <person name="Stephan R."/>
        </authorList>
    </citation>
    <scope>NUCLEOTIDE SEQUENCE [LARGE SCALE GENOMIC DNA]</scope>
    <source>
        <strain evidence="1 2">DSM 22758</strain>
    </source>
</reference>
<dbReference type="AlphaFoldDB" id="A0A1X1EFM9"/>
<dbReference type="KEGG" id="pgz:C2E15_18040"/>
<accession>A0A1X1EFM9</accession>
<sequence>MNVNTEILKLWQSRGENERTGSDAEKVADIAWEQGLRLHPQRNIHHDRVKYLIGHRNIG</sequence>
<dbReference type="OrthoDB" id="6637372at2"/>
<evidence type="ECO:0000313" key="1">
    <source>
        <dbReference type="EMBL" id="AUX94790.1"/>
    </source>
</evidence>